<dbReference type="GO" id="GO:0009055">
    <property type="term" value="F:electron transfer activity"/>
    <property type="evidence" value="ECO:0007669"/>
    <property type="project" value="InterPro"/>
</dbReference>
<dbReference type="Gene3D" id="1.20.120.10">
    <property type="entry name" value="Cytochrome c/b562"/>
    <property type="match status" value="1"/>
</dbReference>
<protein>
    <recommendedName>
        <fullName evidence="4">Cytochrome c</fullName>
    </recommendedName>
</protein>
<evidence type="ECO:0008006" key="4">
    <source>
        <dbReference type="Google" id="ProtNLM"/>
    </source>
</evidence>
<dbReference type="RefSeq" id="WP_115857736.1">
    <property type="nucleotide sequence ID" value="NZ_QTSU01000001.1"/>
</dbReference>
<accession>A0A371K2Z5</accession>
<comment type="caution">
    <text evidence="2">The sequence shown here is derived from an EMBL/GenBank/DDBJ whole genome shotgun (WGS) entry which is preliminary data.</text>
</comment>
<evidence type="ECO:0000256" key="1">
    <source>
        <dbReference type="SAM" id="Phobius"/>
    </source>
</evidence>
<keyword evidence="1" id="KW-1133">Transmembrane helix</keyword>
<reference evidence="2 3" key="1">
    <citation type="submission" date="2018-08" db="EMBL/GenBank/DDBJ databases">
        <title>Lysobacter sp. zong2l5, whole genome shotgun sequence.</title>
        <authorList>
            <person name="Zhang X."/>
            <person name="Feng G."/>
            <person name="Zhu H."/>
        </authorList>
    </citation>
    <scope>NUCLEOTIDE SEQUENCE [LARGE SCALE GENOMIC DNA]</scope>
    <source>
        <strain evidence="3">zong2l5</strain>
    </source>
</reference>
<proteinExistence type="predicted"/>
<dbReference type="GO" id="GO:0020037">
    <property type="term" value="F:heme binding"/>
    <property type="evidence" value="ECO:0007669"/>
    <property type="project" value="InterPro"/>
</dbReference>
<keyword evidence="1" id="KW-0472">Membrane</keyword>
<gene>
    <name evidence="2" type="ORF">DX914_03885</name>
</gene>
<dbReference type="SUPFAM" id="SSF47175">
    <property type="entry name" value="Cytochromes"/>
    <property type="match status" value="1"/>
</dbReference>
<dbReference type="InterPro" id="IPR010980">
    <property type="entry name" value="Cyt_c/b562"/>
</dbReference>
<dbReference type="AlphaFoldDB" id="A0A371K2Z5"/>
<dbReference type="EMBL" id="QTSU01000001">
    <property type="protein sequence ID" value="RDZ28295.1"/>
    <property type="molecule type" value="Genomic_DNA"/>
</dbReference>
<dbReference type="Proteomes" id="UP000264492">
    <property type="component" value="Unassembled WGS sequence"/>
</dbReference>
<evidence type="ECO:0000313" key="2">
    <source>
        <dbReference type="EMBL" id="RDZ28295.1"/>
    </source>
</evidence>
<name>A0A371K2Z5_9GAMM</name>
<feature type="transmembrane region" description="Helical" evidence="1">
    <location>
        <begin position="21"/>
        <end position="43"/>
    </location>
</feature>
<sequence length="151" mass="16545">MSDTQPNTAAAAPRKGNGRKYLFLFLIGLVMGAVGAVMLMRAWQARQDPFPDSVMHVQQWHLKQLHDRVAENRCAATDTLPNLKALRTTADDLERAFPDLKDDQRFGQHASKMRGALDSALASPPLNCAGVTTVAEQIGEACKGCHQDFRG</sequence>
<evidence type="ECO:0000313" key="3">
    <source>
        <dbReference type="Proteomes" id="UP000264492"/>
    </source>
</evidence>
<dbReference type="OrthoDB" id="5984407at2"/>
<dbReference type="GO" id="GO:0005506">
    <property type="term" value="F:iron ion binding"/>
    <property type="evidence" value="ECO:0007669"/>
    <property type="project" value="InterPro"/>
</dbReference>
<keyword evidence="1" id="KW-0812">Transmembrane</keyword>
<dbReference type="GO" id="GO:0022900">
    <property type="term" value="P:electron transport chain"/>
    <property type="evidence" value="ECO:0007669"/>
    <property type="project" value="InterPro"/>
</dbReference>
<dbReference type="PROSITE" id="PS51009">
    <property type="entry name" value="CYTCII"/>
    <property type="match status" value="1"/>
</dbReference>
<dbReference type="InterPro" id="IPR002321">
    <property type="entry name" value="Cyt_c_II"/>
</dbReference>
<organism evidence="2 3">
    <name type="scientific">Lysobacter silvisoli</name>
    <dbReference type="NCBI Taxonomy" id="2293254"/>
    <lineage>
        <taxon>Bacteria</taxon>
        <taxon>Pseudomonadati</taxon>
        <taxon>Pseudomonadota</taxon>
        <taxon>Gammaproteobacteria</taxon>
        <taxon>Lysobacterales</taxon>
        <taxon>Lysobacteraceae</taxon>
        <taxon>Lysobacter</taxon>
    </lineage>
</organism>
<keyword evidence="3" id="KW-1185">Reference proteome</keyword>